<feature type="compositionally biased region" description="Basic and acidic residues" evidence="1">
    <location>
        <begin position="435"/>
        <end position="450"/>
    </location>
</feature>
<name>A0AAD4R4D2_9BILA</name>
<proteinExistence type="predicted"/>
<feature type="compositionally biased region" description="Polar residues" evidence="1">
    <location>
        <begin position="25"/>
        <end position="34"/>
    </location>
</feature>
<reference evidence="2" key="1">
    <citation type="submission" date="2022-01" db="EMBL/GenBank/DDBJ databases">
        <title>Genome Sequence Resource for Two Populations of Ditylenchus destructor, the Migratory Endoparasitic Phytonematode.</title>
        <authorList>
            <person name="Zhang H."/>
            <person name="Lin R."/>
            <person name="Xie B."/>
        </authorList>
    </citation>
    <scope>NUCLEOTIDE SEQUENCE</scope>
    <source>
        <strain evidence="2">BazhouSP</strain>
    </source>
</reference>
<feature type="region of interest" description="Disordered" evidence="1">
    <location>
        <begin position="1"/>
        <end position="72"/>
    </location>
</feature>
<accession>A0AAD4R4D2</accession>
<keyword evidence="3" id="KW-1185">Reference proteome</keyword>
<feature type="compositionally biased region" description="Polar residues" evidence="1">
    <location>
        <begin position="1"/>
        <end position="16"/>
    </location>
</feature>
<dbReference type="Proteomes" id="UP001201812">
    <property type="component" value="Unassembled WGS sequence"/>
</dbReference>
<comment type="caution">
    <text evidence="2">The sequence shown here is derived from an EMBL/GenBank/DDBJ whole genome shotgun (WGS) entry which is preliminary data.</text>
</comment>
<feature type="compositionally biased region" description="Polar residues" evidence="1">
    <location>
        <begin position="419"/>
        <end position="434"/>
    </location>
</feature>
<feature type="compositionally biased region" description="Basic residues" evidence="1">
    <location>
        <begin position="54"/>
        <end position="72"/>
    </location>
</feature>
<protein>
    <submittedName>
        <fullName evidence="2">Uncharacterized protein</fullName>
    </submittedName>
</protein>
<evidence type="ECO:0000313" key="3">
    <source>
        <dbReference type="Proteomes" id="UP001201812"/>
    </source>
</evidence>
<feature type="compositionally biased region" description="Basic and acidic residues" evidence="1">
    <location>
        <begin position="35"/>
        <end position="44"/>
    </location>
</feature>
<dbReference type="AlphaFoldDB" id="A0AAD4R4D2"/>
<organism evidence="2 3">
    <name type="scientific">Ditylenchus destructor</name>
    <dbReference type="NCBI Taxonomy" id="166010"/>
    <lineage>
        <taxon>Eukaryota</taxon>
        <taxon>Metazoa</taxon>
        <taxon>Ecdysozoa</taxon>
        <taxon>Nematoda</taxon>
        <taxon>Chromadorea</taxon>
        <taxon>Rhabditida</taxon>
        <taxon>Tylenchina</taxon>
        <taxon>Tylenchomorpha</taxon>
        <taxon>Sphaerularioidea</taxon>
        <taxon>Anguinidae</taxon>
        <taxon>Anguininae</taxon>
        <taxon>Ditylenchus</taxon>
    </lineage>
</organism>
<evidence type="ECO:0000256" key="1">
    <source>
        <dbReference type="SAM" id="MobiDB-lite"/>
    </source>
</evidence>
<dbReference type="EMBL" id="JAKKPZ010000031">
    <property type="protein sequence ID" value="KAI1709252.1"/>
    <property type="molecule type" value="Genomic_DNA"/>
</dbReference>
<feature type="region of interest" description="Disordered" evidence="1">
    <location>
        <begin position="283"/>
        <end position="352"/>
    </location>
</feature>
<evidence type="ECO:0000313" key="2">
    <source>
        <dbReference type="EMBL" id="KAI1709252.1"/>
    </source>
</evidence>
<feature type="region of interest" description="Disordered" evidence="1">
    <location>
        <begin position="412"/>
        <end position="465"/>
    </location>
</feature>
<feature type="compositionally biased region" description="Basic residues" evidence="1">
    <location>
        <begin position="319"/>
        <end position="332"/>
    </location>
</feature>
<gene>
    <name evidence="2" type="ORF">DdX_11321</name>
</gene>
<sequence>MDHNFLQESAGSTHILNKSRDGNESDSPAGSLCSTEEREMKEAADLIQSPVSKKERKAMVQRKRRRKMKKTHRVIPMDCDESNINDSFKSLFHITINEINSAYEAYQILLNSLDDLYKRLSADNPIDADMQLKRDTFLQTFFENICPIGDLFQEMSTENKTLECEIRCLIEIHLLRRFPRPLHATKIVPMLRAIFFSTDAERVKLFLNDTICDEFSEDLTYSLAAIYGELLIDVPIDLQRFQSEEQLERNKGVFPEDLIETNKLSSELYDFLAEFEAENKKSDVSNSKSSVKRKHERSALSSILPKDRNHIPESPLKAPAKKKRLSRPKSTSKKSPQVANGGTPRRARRRLIHVPETPAEKLVLAQNRPLCGVDDDVVENSPLGNRQGRLLRRESDNAAIKLKKLLKSEEERIQKNNKQRQQTMKGNKPTNMSKIDQKKISDGIHAKNIDDLNPSKSSDVSKDSSACRTRIGAKRKIEFRKFSLSANTL</sequence>